<organism evidence="1 2">
    <name type="scientific">Pendulispora albinea</name>
    <dbReference type="NCBI Taxonomy" id="2741071"/>
    <lineage>
        <taxon>Bacteria</taxon>
        <taxon>Pseudomonadati</taxon>
        <taxon>Myxococcota</taxon>
        <taxon>Myxococcia</taxon>
        <taxon>Myxococcales</taxon>
        <taxon>Sorangiineae</taxon>
        <taxon>Pendulisporaceae</taxon>
        <taxon>Pendulispora</taxon>
    </lineage>
</organism>
<dbReference type="RefSeq" id="WP_394829293.1">
    <property type="nucleotide sequence ID" value="NZ_CP089984.1"/>
</dbReference>
<keyword evidence="2" id="KW-1185">Reference proteome</keyword>
<dbReference type="PANTHER" id="PTHR30173">
    <property type="entry name" value="SIGMA 19 FACTOR"/>
    <property type="match status" value="1"/>
</dbReference>
<dbReference type="SUPFAM" id="SSF54427">
    <property type="entry name" value="NTF2-like"/>
    <property type="match status" value="1"/>
</dbReference>
<accession>A0ABZ2MB22</accession>
<dbReference type="InterPro" id="IPR032710">
    <property type="entry name" value="NTF2-like_dom_sf"/>
</dbReference>
<reference evidence="1 2" key="1">
    <citation type="submission" date="2021-12" db="EMBL/GenBank/DDBJ databases">
        <title>Discovery of the Pendulisporaceae a myxobacterial family with distinct sporulation behavior and unique specialized metabolism.</title>
        <authorList>
            <person name="Garcia R."/>
            <person name="Popoff A."/>
            <person name="Bader C.D."/>
            <person name="Loehr J."/>
            <person name="Walesch S."/>
            <person name="Walt C."/>
            <person name="Boldt J."/>
            <person name="Bunk B."/>
            <person name="Haeckl F.J.F.P.J."/>
            <person name="Gunesch A.P."/>
            <person name="Birkelbach J."/>
            <person name="Nuebel U."/>
            <person name="Pietschmann T."/>
            <person name="Bach T."/>
            <person name="Mueller R."/>
        </authorList>
    </citation>
    <scope>NUCLEOTIDE SEQUENCE [LARGE SCALE GENOMIC DNA]</scope>
    <source>
        <strain evidence="1 2">MSr11954</strain>
    </source>
</reference>
<dbReference type="Gene3D" id="3.10.450.50">
    <property type="match status" value="1"/>
</dbReference>
<name>A0ABZ2MB22_9BACT</name>
<proteinExistence type="predicted"/>
<dbReference type="EMBL" id="CP089984">
    <property type="protein sequence ID" value="WXB19687.1"/>
    <property type="molecule type" value="Genomic_DNA"/>
</dbReference>
<protein>
    <recommendedName>
        <fullName evidence="3">SnoaL-like domain-containing protein</fullName>
    </recommendedName>
</protein>
<evidence type="ECO:0000313" key="2">
    <source>
        <dbReference type="Proteomes" id="UP001370348"/>
    </source>
</evidence>
<sequence length="137" mass="14779">MLAARPEEHRRLLHAFLNAASAGDARTLVELLADDAVMVADGGTEGRVVGGIRNLPRPLHGAARITAFVVAATARRGIALQVEEHELNGQPAIVFWTEDRRPFAALLLAVADGKIQRIFFHADADRLRHLGPGITHG</sequence>
<dbReference type="InterPro" id="IPR052704">
    <property type="entry name" value="ECF_Sigma-70_Domain"/>
</dbReference>
<dbReference type="PANTHER" id="PTHR30173:SF36">
    <property type="entry name" value="ECF RNA POLYMERASE SIGMA FACTOR SIGJ"/>
    <property type="match status" value="1"/>
</dbReference>
<evidence type="ECO:0000313" key="1">
    <source>
        <dbReference type="EMBL" id="WXB19687.1"/>
    </source>
</evidence>
<gene>
    <name evidence="1" type="ORF">LZC94_20985</name>
</gene>
<evidence type="ECO:0008006" key="3">
    <source>
        <dbReference type="Google" id="ProtNLM"/>
    </source>
</evidence>
<dbReference type="Proteomes" id="UP001370348">
    <property type="component" value="Chromosome"/>
</dbReference>